<keyword evidence="4" id="KW-1185">Reference proteome</keyword>
<dbReference type="CDD" id="cd07012">
    <property type="entry name" value="PBP2_Bug_TTT"/>
    <property type="match status" value="1"/>
</dbReference>
<dbReference type="PANTHER" id="PTHR42928:SF5">
    <property type="entry name" value="BLR1237 PROTEIN"/>
    <property type="match status" value="1"/>
</dbReference>
<dbReference type="Proteomes" id="UP000265955">
    <property type="component" value="Unassembled WGS sequence"/>
</dbReference>
<dbReference type="Pfam" id="PF03401">
    <property type="entry name" value="TctC"/>
    <property type="match status" value="1"/>
</dbReference>
<dbReference type="SUPFAM" id="SSF53850">
    <property type="entry name" value="Periplasmic binding protein-like II"/>
    <property type="match status" value="1"/>
</dbReference>
<evidence type="ECO:0000313" key="4">
    <source>
        <dbReference type="Proteomes" id="UP000265955"/>
    </source>
</evidence>
<dbReference type="InterPro" id="IPR005064">
    <property type="entry name" value="BUG"/>
</dbReference>
<protein>
    <submittedName>
        <fullName evidence="3">Tripartite tricarboxylate transporter substrate binding protein</fullName>
    </submittedName>
</protein>
<accession>A0A3A3FK46</accession>
<organism evidence="3 4">
    <name type="scientific">Noviherbaspirillum saxi</name>
    <dbReference type="NCBI Taxonomy" id="2320863"/>
    <lineage>
        <taxon>Bacteria</taxon>
        <taxon>Pseudomonadati</taxon>
        <taxon>Pseudomonadota</taxon>
        <taxon>Betaproteobacteria</taxon>
        <taxon>Burkholderiales</taxon>
        <taxon>Oxalobacteraceae</taxon>
        <taxon>Noviherbaspirillum</taxon>
    </lineage>
</organism>
<name>A0A3A3FK46_9BURK</name>
<feature type="chain" id="PRO_5017235154" evidence="2">
    <location>
        <begin position="28"/>
        <end position="325"/>
    </location>
</feature>
<dbReference type="EMBL" id="QYUO01000002">
    <property type="protein sequence ID" value="RJF95081.1"/>
    <property type="molecule type" value="Genomic_DNA"/>
</dbReference>
<keyword evidence="2" id="KW-0732">Signal</keyword>
<proteinExistence type="inferred from homology"/>
<feature type="signal peptide" evidence="2">
    <location>
        <begin position="1"/>
        <end position="27"/>
    </location>
</feature>
<gene>
    <name evidence="3" type="ORF">D3871_16590</name>
</gene>
<sequence length="325" mass="34686">MLNISTRHFRIWAASVLLAATVLPAAAQTTYPQKLVKIVVPFAPGGSSDNATRILAEQLGTKWKQSVIVENKPGANGTIGAAQVAKSPADGYTILLAPVSIATVKLFVKNPGFDPVNDLMPVTQIAQGDYVLSVHKDVPVNSMGEFAEYARKNPGKVFDGTFGGSSMLAFQQFADLMKFERQNVLYRGEALALNALLSGEVQAVLSTLTGAKPFIDSGRIKALGIPAKVRSPIAPNIRTADESGGKGFYADFWFGLMVPKGTPEDVRKKIGSDVAEALAKTEVKARLYSMGLIAKSSTAEEFGKLIQFEATRWVDAAKGAGLQPQ</sequence>
<comment type="similarity">
    <text evidence="1">Belongs to the UPF0065 (bug) family.</text>
</comment>
<evidence type="ECO:0000313" key="3">
    <source>
        <dbReference type="EMBL" id="RJF95081.1"/>
    </source>
</evidence>
<dbReference type="AlphaFoldDB" id="A0A3A3FK46"/>
<dbReference type="OrthoDB" id="9125369at2"/>
<dbReference type="PANTHER" id="PTHR42928">
    <property type="entry name" value="TRICARBOXYLATE-BINDING PROTEIN"/>
    <property type="match status" value="1"/>
</dbReference>
<dbReference type="PIRSF" id="PIRSF017082">
    <property type="entry name" value="YflP"/>
    <property type="match status" value="1"/>
</dbReference>
<evidence type="ECO:0000256" key="2">
    <source>
        <dbReference type="SAM" id="SignalP"/>
    </source>
</evidence>
<dbReference type="RefSeq" id="WP_119770231.1">
    <property type="nucleotide sequence ID" value="NZ_QYUO01000002.1"/>
</dbReference>
<dbReference type="InterPro" id="IPR042100">
    <property type="entry name" value="Bug_dom1"/>
</dbReference>
<dbReference type="Gene3D" id="3.40.190.150">
    <property type="entry name" value="Bordetella uptake gene, domain 1"/>
    <property type="match status" value="1"/>
</dbReference>
<evidence type="ECO:0000256" key="1">
    <source>
        <dbReference type="ARBA" id="ARBA00006987"/>
    </source>
</evidence>
<reference evidence="4" key="1">
    <citation type="submission" date="2018-09" db="EMBL/GenBank/DDBJ databases">
        <authorList>
            <person name="Zhu H."/>
        </authorList>
    </citation>
    <scope>NUCLEOTIDE SEQUENCE [LARGE SCALE GENOMIC DNA]</scope>
    <source>
        <strain evidence="4">K1R23-30</strain>
    </source>
</reference>
<comment type="caution">
    <text evidence="3">The sequence shown here is derived from an EMBL/GenBank/DDBJ whole genome shotgun (WGS) entry which is preliminary data.</text>
</comment>
<dbReference type="Gene3D" id="3.40.190.10">
    <property type="entry name" value="Periplasmic binding protein-like II"/>
    <property type="match status" value="1"/>
</dbReference>